<evidence type="ECO:0000313" key="3">
    <source>
        <dbReference type="Proteomes" id="UP000451471"/>
    </source>
</evidence>
<organism evidence="2 3">
    <name type="scientific">Halomarina oriensis</name>
    <dbReference type="NCBI Taxonomy" id="671145"/>
    <lineage>
        <taxon>Archaea</taxon>
        <taxon>Methanobacteriati</taxon>
        <taxon>Methanobacteriota</taxon>
        <taxon>Stenosarchaea group</taxon>
        <taxon>Halobacteria</taxon>
        <taxon>Halobacteriales</taxon>
        <taxon>Natronomonadaceae</taxon>
        <taxon>Halomarina</taxon>
    </lineage>
</organism>
<dbReference type="GO" id="GO:0008168">
    <property type="term" value="F:methyltransferase activity"/>
    <property type="evidence" value="ECO:0007669"/>
    <property type="project" value="UniProtKB-KW"/>
</dbReference>
<reference evidence="2 3" key="1">
    <citation type="submission" date="2019-12" db="EMBL/GenBank/DDBJ databases">
        <title>Halocatena pleomorpha gen. nov. sp. nov., an extremely halophilic archaeon of family Halobacteriaceae isolated from saltpan soil.</title>
        <authorList>
            <person name="Pal Y."/>
            <person name="Verma A."/>
            <person name="Krishnamurthi S."/>
            <person name="Kumar P."/>
        </authorList>
    </citation>
    <scope>NUCLEOTIDE SEQUENCE [LARGE SCALE GENOMIC DNA]</scope>
    <source>
        <strain evidence="2 3">JCM 16495</strain>
    </source>
</reference>
<dbReference type="InterPro" id="IPR041698">
    <property type="entry name" value="Methyltransf_25"/>
</dbReference>
<evidence type="ECO:0000313" key="2">
    <source>
        <dbReference type="EMBL" id="MWG34517.1"/>
    </source>
</evidence>
<protein>
    <submittedName>
        <fullName evidence="2">Methyltransferase domain-containing protein</fullName>
    </submittedName>
</protein>
<accession>A0A6B0GLC5</accession>
<dbReference type="Gene3D" id="3.40.50.150">
    <property type="entry name" value="Vaccinia Virus protein VP39"/>
    <property type="match status" value="1"/>
</dbReference>
<dbReference type="RefSeq" id="WP_158204193.1">
    <property type="nucleotide sequence ID" value="NZ_WSZK01000015.1"/>
</dbReference>
<dbReference type="EMBL" id="WSZK01000015">
    <property type="protein sequence ID" value="MWG34517.1"/>
    <property type="molecule type" value="Genomic_DNA"/>
</dbReference>
<proteinExistence type="predicted"/>
<dbReference type="AlphaFoldDB" id="A0A6B0GLC5"/>
<comment type="caution">
    <text evidence="2">The sequence shown here is derived from an EMBL/GenBank/DDBJ whole genome shotgun (WGS) entry which is preliminary data.</text>
</comment>
<dbReference type="CDD" id="cd02440">
    <property type="entry name" value="AdoMet_MTases"/>
    <property type="match status" value="1"/>
</dbReference>
<name>A0A6B0GLC5_9EURY</name>
<dbReference type="InterPro" id="IPR029063">
    <property type="entry name" value="SAM-dependent_MTases_sf"/>
</dbReference>
<dbReference type="Proteomes" id="UP000451471">
    <property type="component" value="Unassembled WGS sequence"/>
</dbReference>
<dbReference type="SUPFAM" id="SSF53335">
    <property type="entry name" value="S-adenosyl-L-methionine-dependent methyltransferases"/>
    <property type="match status" value="1"/>
</dbReference>
<dbReference type="Pfam" id="PF13649">
    <property type="entry name" value="Methyltransf_25"/>
    <property type="match status" value="1"/>
</dbReference>
<gene>
    <name evidence="2" type="ORF">GQS65_08445</name>
</gene>
<keyword evidence="3" id="KW-1185">Reference proteome</keyword>
<evidence type="ECO:0000259" key="1">
    <source>
        <dbReference type="Pfam" id="PF13649"/>
    </source>
</evidence>
<keyword evidence="2" id="KW-0808">Transferase</keyword>
<dbReference type="OrthoDB" id="350427at2157"/>
<feature type="domain" description="Methyltransferase" evidence="1">
    <location>
        <begin position="105"/>
        <end position="210"/>
    </location>
</feature>
<keyword evidence="2" id="KW-0489">Methyltransferase</keyword>
<sequence>MHVPTPADFHELDRWGIIEDPTAAITDYSEARERARWANERHQRAHDEHAENTSEAFLDDPQSYFRSLERPIDRPKWAYLKRRKAWFHPPVGWDRFAAPGTARLLDVGCGDGDQTLRVAEHVAGRWVAADYDGFPLEVVGVDLSASRVENARRLADSPHPKITVRFEQGDVLDGLGYADDFFDYSLAMGLFEVLDDDHATAALDEMTRLSAHGMYVRDLLDEYPGLQPRPHLAESLTDRGFESVASHRVFEEPFVEEGTRDPLAVWPMNVHQVLFAAASAPPDPTDRY</sequence>
<dbReference type="GO" id="GO:0032259">
    <property type="term" value="P:methylation"/>
    <property type="evidence" value="ECO:0007669"/>
    <property type="project" value="UniProtKB-KW"/>
</dbReference>